<gene>
    <name evidence="1" type="ORF">G2W53_028835</name>
</gene>
<accession>A0A834WD64</accession>
<evidence type="ECO:0000313" key="2">
    <source>
        <dbReference type="Proteomes" id="UP000634136"/>
    </source>
</evidence>
<evidence type="ECO:0000313" key="1">
    <source>
        <dbReference type="EMBL" id="KAF7814866.1"/>
    </source>
</evidence>
<protein>
    <submittedName>
        <fullName evidence="1">Uncharacterized protein</fullName>
    </submittedName>
</protein>
<reference evidence="1" key="1">
    <citation type="submission" date="2020-09" db="EMBL/GenBank/DDBJ databases">
        <title>Genome-Enabled Discovery of Anthraquinone Biosynthesis in Senna tora.</title>
        <authorList>
            <person name="Kang S.-H."/>
            <person name="Pandey R.P."/>
            <person name="Lee C.-M."/>
            <person name="Sim J.-S."/>
            <person name="Jeong J.-T."/>
            <person name="Choi B.-S."/>
            <person name="Jung M."/>
            <person name="Ginzburg D."/>
            <person name="Zhao K."/>
            <person name="Won S.Y."/>
            <person name="Oh T.-J."/>
            <person name="Yu Y."/>
            <person name="Kim N.-H."/>
            <person name="Lee O.R."/>
            <person name="Lee T.-H."/>
            <person name="Bashyal P."/>
            <person name="Kim T.-S."/>
            <person name="Lee W.-H."/>
            <person name="Kawkins C."/>
            <person name="Kim C.-K."/>
            <person name="Kim J.S."/>
            <person name="Ahn B.O."/>
            <person name="Rhee S.Y."/>
            <person name="Sohng J.K."/>
        </authorList>
    </citation>
    <scope>NUCLEOTIDE SEQUENCE</scope>
    <source>
        <tissue evidence="1">Leaf</tissue>
    </source>
</reference>
<dbReference type="EMBL" id="JAAIUW010000009">
    <property type="protein sequence ID" value="KAF7814866.1"/>
    <property type="molecule type" value="Genomic_DNA"/>
</dbReference>
<proteinExistence type="predicted"/>
<organism evidence="1 2">
    <name type="scientific">Senna tora</name>
    <dbReference type="NCBI Taxonomy" id="362788"/>
    <lineage>
        <taxon>Eukaryota</taxon>
        <taxon>Viridiplantae</taxon>
        <taxon>Streptophyta</taxon>
        <taxon>Embryophyta</taxon>
        <taxon>Tracheophyta</taxon>
        <taxon>Spermatophyta</taxon>
        <taxon>Magnoliopsida</taxon>
        <taxon>eudicotyledons</taxon>
        <taxon>Gunneridae</taxon>
        <taxon>Pentapetalae</taxon>
        <taxon>rosids</taxon>
        <taxon>fabids</taxon>
        <taxon>Fabales</taxon>
        <taxon>Fabaceae</taxon>
        <taxon>Caesalpinioideae</taxon>
        <taxon>Cassia clade</taxon>
        <taxon>Senna</taxon>
    </lineage>
</organism>
<comment type="caution">
    <text evidence="1">The sequence shown here is derived from an EMBL/GenBank/DDBJ whole genome shotgun (WGS) entry which is preliminary data.</text>
</comment>
<dbReference type="Proteomes" id="UP000634136">
    <property type="component" value="Unassembled WGS sequence"/>
</dbReference>
<dbReference type="AlphaFoldDB" id="A0A834WD64"/>
<sequence length="92" mass="10616">MNRRRGAIEGSSCSEVEVLHRREEEKGVAFTQCRTRIHLWVPFVEAAIVSMSADNCDFFDWIALPSMYEKDIAIGRLRVKISTLNLLEGCRW</sequence>
<keyword evidence="2" id="KW-1185">Reference proteome</keyword>
<name>A0A834WD64_9FABA</name>